<feature type="domain" description="Type II secretion system protein GspF" evidence="8">
    <location>
        <begin position="70"/>
        <end position="193"/>
    </location>
</feature>
<feature type="transmembrane region" description="Helical" evidence="7">
    <location>
        <begin position="273"/>
        <end position="291"/>
    </location>
</feature>
<evidence type="ECO:0000256" key="1">
    <source>
        <dbReference type="ARBA" id="ARBA00004651"/>
    </source>
</evidence>
<accession>A0A6L6Q0F7</accession>
<dbReference type="RefSeq" id="WP_155439489.1">
    <property type="nucleotide sequence ID" value="NZ_WNLA01000007.1"/>
</dbReference>
<dbReference type="InterPro" id="IPR003004">
    <property type="entry name" value="GspF/PilC"/>
</dbReference>
<evidence type="ECO:0000313" key="9">
    <source>
        <dbReference type="EMBL" id="MTW03115.1"/>
    </source>
</evidence>
<evidence type="ECO:0000256" key="6">
    <source>
        <dbReference type="ARBA" id="ARBA00023136"/>
    </source>
</evidence>
<gene>
    <name evidence="9" type="ORF">GM668_13575</name>
</gene>
<keyword evidence="4 7" id="KW-0812">Transmembrane</keyword>
<dbReference type="PRINTS" id="PR00812">
    <property type="entry name" value="BCTERIALGSPF"/>
</dbReference>
<dbReference type="PANTHER" id="PTHR30012:SF0">
    <property type="entry name" value="TYPE II SECRETION SYSTEM PROTEIN F-RELATED"/>
    <property type="match status" value="1"/>
</dbReference>
<evidence type="ECO:0000256" key="7">
    <source>
        <dbReference type="SAM" id="Phobius"/>
    </source>
</evidence>
<feature type="transmembrane region" description="Helical" evidence="7">
    <location>
        <begin position="212"/>
        <end position="239"/>
    </location>
</feature>
<protein>
    <submittedName>
        <fullName evidence="9">Type II secretion system F family protein</fullName>
    </submittedName>
</protein>
<dbReference type="Proteomes" id="UP000484015">
    <property type="component" value="Unassembled WGS sequence"/>
</dbReference>
<feature type="transmembrane region" description="Helical" evidence="7">
    <location>
        <begin position="166"/>
        <end position="192"/>
    </location>
</feature>
<evidence type="ECO:0000256" key="3">
    <source>
        <dbReference type="ARBA" id="ARBA00022475"/>
    </source>
</evidence>
<name>A0A6L6Q0F7_9BURK</name>
<dbReference type="Gene3D" id="1.20.81.30">
    <property type="entry name" value="Type II secretion system (T2SS), domain F"/>
    <property type="match status" value="2"/>
</dbReference>
<dbReference type="PANTHER" id="PTHR30012">
    <property type="entry name" value="GENERAL SECRETION PATHWAY PROTEIN"/>
    <property type="match status" value="1"/>
</dbReference>
<dbReference type="OrthoDB" id="9805682at2"/>
<evidence type="ECO:0000256" key="2">
    <source>
        <dbReference type="ARBA" id="ARBA00005745"/>
    </source>
</evidence>
<dbReference type="GO" id="GO:0005886">
    <property type="term" value="C:plasma membrane"/>
    <property type="evidence" value="ECO:0007669"/>
    <property type="project" value="UniProtKB-SubCell"/>
</dbReference>
<comment type="caution">
    <text evidence="9">The sequence shown here is derived from an EMBL/GenBank/DDBJ whole genome shotgun (WGS) entry which is preliminary data.</text>
</comment>
<organism evidence="9 10">
    <name type="scientific">Pseudoduganella ginsengisoli</name>
    <dbReference type="NCBI Taxonomy" id="1462440"/>
    <lineage>
        <taxon>Bacteria</taxon>
        <taxon>Pseudomonadati</taxon>
        <taxon>Pseudomonadota</taxon>
        <taxon>Betaproteobacteria</taxon>
        <taxon>Burkholderiales</taxon>
        <taxon>Oxalobacteraceae</taxon>
        <taxon>Telluria group</taxon>
        <taxon>Pseudoduganella</taxon>
    </lineage>
</organism>
<evidence type="ECO:0000259" key="8">
    <source>
        <dbReference type="Pfam" id="PF00482"/>
    </source>
</evidence>
<dbReference type="EMBL" id="WNLA01000007">
    <property type="protein sequence ID" value="MTW03115.1"/>
    <property type="molecule type" value="Genomic_DNA"/>
</dbReference>
<comment type="similarity">
    <text evidence="2">Belongs to the GSP F family.</text>
</comment>
<reference evidence="9 10" key="1">
    <citation type="submission" date="2019-11" db="EMBL/GenBank/DDBJ databases">
        <title>Type strains purchased from KCTC, JCM and DSMZ.</title>
        <authorList>
            <person name="Lu H."/>
        </authorList>
    </citation>
    <scope>NUCLEOTIDE SEQUENCE [LARGE SCALE GENOMIC DNA]</scope>
    <source>
        <strain evidence="9 10">KCTC 42409</strain>
    </source>
</reference>
<dbReference type="AlphaFoldDB" id="A0A6L6Q0F7"/>
<keyword evidence="10" id="KW-1185">Reference proteome</keyword>
<dbReference type="InterPro" id="IPR018076">
    <property type="entry name" value="T2SS_GspF_dom"/>
</dbReference>
<dbReference type="InterPro" id="IPR042094">
    <property type="entry name" value="T2SS_GspF_sf"/>
</dbReference>
<keyword evidence="5 7" id="KW-1133">Transmembrane helix</keyword>
<keyword evidence="3" id="KW-1003">Cell membrane</keyword>
<evidence type="ECO:0000256" key="4">
    <source>
        <dbReference type="ARBA" id="ARBA00022692"/>
    </source>
</evidence>
<proteinExistence type="inferred from homology"/>
<feature type="domain" description="Type II secretion system protein GspF" evidence="8">
    <location>
        <begin position="273"/>
        <end position="394"/>
    </location>
</feature>
<feature type="transmembrane region" description="Helical" evidence="7">
    <location>
        <begin position="375"/>
        <end position="396"/>
    </location>
</feature>
<comment type="subcellular location">
    <subcellularLocation>
        <location evidence="1">Cell membrane</location>
        <topology evidence="1">Multi-pass membrane protein</topology>
    </subcellularLocation>
</comment>
<dbReference type="Pfam" id="PF00482">
    <property type="entry name" value="T2SSF"/>
    <property type="match status" value="2"/>
</dbReference>
<evidence type="ECO:0000313" key="10">
    <source>
        <dbReference type="Proteomes" id="UP000484015"/>
    </source>
</evidence>
<evidence type="ECO:0000256" key="5">
    <source>
        <dbReference type="ARBA" id="ARBA00022989"/>
    </source>
</evidence>
<sequence>MREQRAGNDTLLLHGVDVRGHTAILRFEGITEAEALRLAAARGFRVASVELEAAARPAASGRAAFPLLLFTQELLALLEAGLHLNEALASLQAKESHAGVAGVMAGMLQSLLEGHSFSDVLAQWPQHFPDIFVATVRAAERTGDLAPALSRYIAYQLQFDQLKKKLVTAAIYPTMLLAVGSFVTLFLLGYVVPRFAVVYESAGRDMPWLSGLLLGFGRMVAGHWQLALAMAVGGAVLLASTLLRRQGRTWLLERVLRLPWLASRVRQFRLARFYRALSLLLASGIALPRALGMVGGLLGPQSQEQLAQCLLAVQQGRSLSSALAAAGLVGPVTDSLIQVGERSGQLADMLERAARFSDDQFARWVDWASRLLEPVLMIVIGVVIGGIVVLMYLPIFDLAGSL</sequence>
<keyword evidence="6 7" id="KW-0472">Membrane</keyword>